<evidence type="ECO:0000313" key="2">
    <source>
        <dbReference type="EMBL" id="NML58743.1"/>
    </source>
</evidence>
<feature type="transmembrane region" description="Helical" evidence="1">
    <location>
        <begin position="12"/>
        <end position="29"/>
    </location>
</feature>
<gene>
    <name evidence="2" type="ORF">HHL20_15445</name>
</gene>
<dbReference type="EMBL" id="JABBGF010000003">
    <property type="protein sequence ID" value="NML58743.1"/>
    <property type="molecule type" value="Genomic_DNA"/>
</dbReference>
<keyword evidence="1" id="KW-1133">Transmembrane helix</keyword>
<name>A0A7Y0A8M5_9FLAO</name>
<accession>A0A7Y0A8M5</accession>
<keyword evidence="3" id="KW-1185">Reference proteome</keyword>
<keyword evidence="1" id="KW-0472">Membrane</keyword>
<reference evidence="2 3" key="1">
    <citation type="submission" date="2020-04" db="EMBL/GenBank/DDBJ databases">
        <title>Chryseobacterium sp. RJ-7-14 sp. nov., isolated from Jeju soil.</title>
        <authorList>
            <person name="Dahal R.H."/>
            <person name="Chaudhary D.K."/>
        </authorList>
    </citation>
    <scope>NUCLEOTIDE SEQUENCE [LARGE SCALE GENOMIC DNA]</scope>
    <source>
        <strain evidence="2 3">RJ-7-14</strain>
    </source>
</reference>
<feature type="transmembrane region" description="Helical" evidence="1">
    <location>
        <begin position="41"/>
        <end position="58"/>
    </location>
</feature>
<dbReference type="RefSeq" id="WP_169232092.1">
    <property type="nucleotide sequence ID" value="NZ_JABBGF010000003.1"/>
</dbReference>
<evidence type="ECO:0000256" key="1">
    <source>
        <dbReference type="SAM" id="Phobius"/>
    </source>
</evidence>
<evidence type="ECO:0000313" key="3">
    <source>
        <dbReference type="Proteomes" id="UP000552615"/>
    </source>
</evidence>
<protein>
    <submittedName>
        <fullName evidence="2">Uncharacterized protein</fullName>
    </submittedName>
</protein>
<comment type="caution">
    <text evidence="2">The sequence shown here is derived from an EMBL/GenBank/DDBJ whole genome shotgun (WGS) entry which is preliminary data.</text>
</comment>
<dbReference type="Proteomes" id="UP000552615">
    <property type="component" value="Unassembled WGS sequence"/>
</dbReference>
<dbReference type="AlphaFoldDB" id="A0A7Y0A8M5"/>
<sequence>MKKNKRKSWEIPVVILWYIGLFIFYYGIGYSQEKNAFDFKGGYFVIGILIMAPIYIFIRSIIEKEKSFPIENFHKEVVIKEIKGYKLFEDINLTKATIEDYVFGIGKDQNEYANIFYNKNDIEFVKTKVTIEYYNKSLPLLTAFTNIDAHPYICKSLFR</sequence>
<proteinExistence type="predicted"/>
<organism evidence="2 3">
    <name type="scientific">Chryseobacterium cheonjiense</name>
    <dbReference type="NCBI Taxonomy" id="2728845"/>
    <lineage>
        <taxon>Bacteria</taxon>
        <taxon>Pseudomonadati</taxon>
        <taxon>Bacteroidota</taxon>
        <taxon>Flavobacteriia</taxon>
        <taxon>Flavobacteriales</taxon>
        <taxon>Weeksellaceae</taxon>
        <taxon>Chryseobacterium group</taxon>
        <taxon>Chryseobacterium</taxon>
    </lineage>
</organism>
<keyword evidence="1" id="KW-0812">Transmembrane</keyword>